<accession>X1KFZ3</accession>
<reference evidence="1" key="1">
    <citation type="journal article" date="2014" name="Front. Microbiol.">
        <title>High frequency of phylogenetically diverse reductive dehalogenase-homologous genes in deep subseafloor sedimentary metagenomes.</title>
        <authorList>
            <person name="Kawai M."/>
            <person name="Futagami T."/>
            <person name="Toyoda A."/>
            <person name="Takaki Y."/>
            <person name="Nishi S."/>
            <person name="Hori S."/>
            <person name="Arai W."/>
            <person name="Tsubouchi T."/>
            <person name="Morono Y."/>
            <person name="Uchiyama I."/>
            <person name="Ito T."/>
            <person name="Fujiyama A."/>
            <person name="Inagaki F."/>
            <person name="Takami H."/>
        </authorList>
    </citation>
    <scope>NUCLEOTIDE SEQUENCE</scope>
    <source>
        <strain evidence="1">Expedition CK06-06</strain>
    </source>
</reference>
<name>X1KFZ3_9ZZZZ</name>
<organism evidence="1">
    <name type="scientific">marine sediment metagenome</name>
    <dbReference type="NCBI Taxonomy" id="412755"/>
    <lineage>
        <taxon>unclassified sequences</taxon>
        <taxon>metagenomes</taxon>
        <taxon>ecological metagenomes</taxon>
    </lineage>
</organism>
<evidence type="ECO:0000313" key="1">
    <source>
        <dbReference type="EMBL" id="GAI05593.1"/>
    </source>
</evidence>
<sequence>FVVISLVYYFSPNLMETRQFEFKISRGSFDLIIKPLSNLISERLPEGTSNFLNSLR</sequence>
<gene>
    <name evidence="1" type="ORF">S06H3_21426</name>
</gene>
<protein>
    <submittedName>
        <fullName evidence="1">Uncharacterized protein</fullName>
    </submittedName>
</protein>
<feature type="non-terminal residue" evidence="1">
    <location>
        <position position="1"/>
    </location>
</feature>
<proteinExistence type="predicted"/>
<dbReference type="AlphaFoldDB" id="X1KFZ3"/>
<dbReference type="EMBL" id="BARV01011251">
    <property type="protein sequence ID" value="GAI05593.1"/>
    <property type="molecule type" value="Genomic_DNA"/>
</dbReference>
<comment type="caution">
    <text evidence="1">The sequence shown here is derived from an EMBL/GenBank/DDBJ whole genome shotgun (WGS) entry which is preliminary data.</text>
</comment>